<evidence type="ECO:0000313" key="3">
    <source>
        <dbReference type="Proteomes" id="UP000236928"/>
    </source>
</evidence>
<dbReference type="OrthoDB" id="344111at2759"/>
<sequence length="316" mass="36550">MKSIFVQILIILSILSYSYASSTQDLVLIEEKFQRLKTQCRDFHSDDKRCKNTFLIGKQLLLMATEQKKTVAEYPLLGTFLLKGKCAKTKLFFYHLVFKTFVVLEYRCKNKIVEIQGTNGEYLLSAEDFVEMKKLKGKKQIVPFDFSFAYKTLHSNEISKCPSVIKNFDAKIIPENFNIETDQKYKKGDHLIHRGFYLVDGRKRVQEDSKESLTYALFASEPLNYAIPIQSGCKCISEKNKLLICTCDDFNYHFDVEEGILSVGETKLLTANIRGLKVLTSKTNTELLALIDTIQYENEQHENKQVEENEKEHENN</sequence>
<dbReference type="Proteomes" id="UP000236928">
    <property type="component" value="Unassembled WGS sequence"/>
</dbReference>
<dbReference type="VEuPathDB" id="CryptoDB:CmeUKMEL1_09025"/>
<reference evidence="2 3" key="1">
    <citation type="submission" date="2014-04" db="EMBL/GenBank/DDBJ databases">
        <title>Comparative Genomics of Cryptosporidium Species.</title>
        <authorList>
            <person name="Silva J.C."/>
            <person name="Su Q."/>
            <person name="Chalmers R."/>
            <person name="Chibucos M.C."/>
            <person name="Elwin K."/>
            <person name="Godinez A."/>
            <person name="Guo F."/>
            <person name="Huynh K."/>
            <person name="Orvis J."/>
            <person name="Ott S."/>
            <person name="Sadzewicz L."/>
            <person name="Sengamalay N."/>
            <person name="Shetty A."/>
            <person name="Sun M."/>
            <person name="Tallon L."/>
            <person name="Xiao L."/>
            <person name="Zhang H."/>
            <person name="Fraser C.M."/>
            <person name="Zhu G."/>
            <person name="Kissinger J."/>
            <person name="Widmer G."/>
        </authorList>
    </citation>
    <scope>NUCLEOTIDE SEQUENCE [LARGE SCALE GENOMIC DNA]</scope>
    <source>
        <strain evidence="2 3">UKMEL1</strain>
    </source>
</reference>
<protein>
    <submittedName>
        <fullName evidence="2">Uncharacterized protein</fullName>
    </submittedName>
</protein>
<keyword evidence="3" id="KW-1185">Reference proteome</keyword>
<evidence type="ECO:0000256" key="1">
    <source>
        <dbReference type="SAM" id="SignalP"/>
    </source>
</evidence>
<dbReference type="AlphaFoldDB" id="A0A2P4Z110"/>
<gene>
    <name evidence="2" type="ORF">CmeUKMEL1_09025</name>
</gene>
<comment type="caution">
    <text evidence="2">The sequence shown here is derived from an EMBL/GenBank/DDBJ whole genome shotgun (WGS) entry which is preliminary data.</text>
</comment>
<proteinExistence type="predicted"/>
<feature type="signal peptide" evidence="1">
    <location>
        <begin position="1"/>
        <end position="20"/>
    </location>
</feature>
<keyword evidence="1" id="KW-0732">Signal</keyword>
<accession>A0A2P4Z110</accession>
<organism evidence="2 3">
    <name type="scientific">Cryptosporidium meleagridis</name>
    <dbReference type="NCBI Taxonomy" id="93969"/>
    <lineage>
        <taxon>Eukaryota</taxon>
        <taxon>Sar</taxon>
        <taxon>Alveolata</taxon>
        <taxon>Apicomplexa</taxon>
        <taxon>Conoidasida</taxon>
        <taxon>Coccidia</taxon>
        <taxon>Eucoccidiorida</taxon>
        <taxon>Eimeriorina</taxon>
        <taxon>Cryptosporidiidae</taxon>
        <taxon>Cryptosporidium</taxon>
    </lineage>
</organism>
<dbReference type="EMBL" id="JIBK01000023">
    <property type="protein sequence ID" value="POM83764.1"/>
    <property type="molecule type" value="Genomic_DNA"/>
</dbReference>
<feature type="chain" id="PRO_5015163555" evidence="1">
    <location>
        <begin position="21"/>
        <end position="316"/>
    </location>
</feature>
<evidence type="ECO:0000313" key="2">
    <source>
        <dbReference type="EMBL" id="POM83764.1"/>
    </source>
</evidence>
<name>A0A2P4Z110_9CRYT</name>